<gene>
    <name evidence="2" type="ORF">WG78_11140</name>
</gene>
<sequence>MKKTFNRFKWRVALALVFTVLAFALFQPIARATGIPEVARVLPALAVVCWLEISLQLMRATFNPNVDFGWMVHEACDGWGNVTSMAWMFWLGHMLRLGALLCIVYLG</sequence>
<comment type="caution">
    <text evidence="2">The sequence shown here is derived from an EMBL/GenBank/DDBJ whole genome shotgun (WGS) entry which is preliminary data.</text>
</comment>
<dbReference type="OrthoDB" id="10005712at2"/>
<evidence type="ECO:0000313" key="2">
    <source>
        <dbReference type="EMBL" id="KPC53041.1"/>
    </source>
</evidence>
<proteinExistence type="predicted"/>
<organism evidence="2 3">
    <name type="scientific">Amantichitinum ursilacus</name>
    <dbReference type="NCBI Taxonomy" id="857265"/>
    <lineage>
        <taxon>Bacteria</taxon>
        <taxon>Pseudomonadati</taxon>
        <taxon>Pseudomonadota</taxon>
        <taxon>Betaproteobacteria</taxon>
        <taxon>Neisseriales</taxon>
        <taxon>Chitinibacteraceae</taxon>
        <taxon>Amantichitinum</taxon>
    </lineage>
</organism>
<evidence type="ECO:0000256" key="1">
    <source>
        <dbReference type="SAM" id="Phobius"/>
    </source>
</evidence>
<dbReference type="STRING" id="857265.WG78_11140"/>
<reference evidence="2 3" key="1">
    <citation type="submission" date="2015-07" db="EMBL/GenBank/DDBJ databases">
        <title>Draft genome sequence of the Amantichitinum ursilacus IGB-41, a new chitin-degrading bacterium.</title>
        <authorList>
            <person name="Kirstahler P."/>
            <person name="Guenther M."/>
            <person name="Grumaz C."/>
            <person name="Rupp S."/>
            <person name="Zibek S."/>
            <person name="Sohn K."/>
        </authorList>
    </citation>
    <scope>NUCLEOTIDE SEQUENCE [LARGE SCALE GENOMIC DNA]</scope>
    <source>
        <strain evidence="2 3">IGB-41</strain>
    </source>
</reference>
<keyword evidence="3" id="KW-1185">Reference proteome</keyword>
<dbReference type="PATRIC" id="fig|857265.3.peg.2288"/>
<dbReference type="Proteomes" id="UP000037939">
    <property type="component" value="Unassembled WGS sequence"/>
</dbReference>
<protein>
    <submittedName>
        <fullName evidence="2">Uncharacterized protein</fullName>
    </submittedName>
</protein>
<keyword evidence="1" id="KW-0472">Membrane</keyword>
<dbReference type="EMBL" id="LAQT01000008">
    <property type="protein sequence ID" value="KPC53041.1"/>
    <property type="molecule type" value="Genomic_DNA"/>
</dbReference>
<evidence type="ECO:0000313" key="3">
    <source>
        <dbReference type="Proteomes" id="UP000037939"/>
    </source>
</evidence>
<dbReference type="AlphaFoldDB" id="A0A0N0XIT9"/>
<keyword evidence="1" id="KW-1133">Transmembrane helix</keyword>
<keyword evidence="1" id="KW-0812">Transmembrane</keyword>
<accession>A0A0N0XIT9</accession>
<feature type="transmembrane region" description="Helical" evidence="1">
    <location>
        <begin position="87"/>
        <end position="106"/>
    </location>
</feature>
<name>A0A0N0XIT9_9NEIS</name>
<dbReference type="RefSeq" id="WP_053937878.1">
    <property type="nucleotide sequence ID" value="NZ_LAQT01000008.1"/>
</dbReference>